<evidence type="ECO:0000313" key="2">
    <source>
        <dbReference type="Proteomes" id="UP000187261"/>
    </source>
</evidence>
<dbReference type="OrthoDB" id="893108at2"/>
<dbReference type="RefSeq" id="WP_076782868.1">
    <property type="nucleotide sequence ID" value="NZ_FTPU01000011.1"/>
</dbReference>
<organism evidence="1 2">
    <name type="scientific">Epilithonimonas bovis DSM 19482</name>
    <dbReference type="NCBI Taxonomy" id="1121284"/>
    <lineage>
        <taxon>Bacteria</taxon>
        <taxon>Pseudomonadati</taxon>
        <taxon>Bacteroidota</taxon>
        <taxon>Flavobacteriia</taxon>
        <taxon>Flavobacteriales</taxon>
        <taxon>Weeksellaceae</taxon>
        <taxon>Chryseobacterium group</taxon>
        <taxon>Epilithonimonas</taxon>
    </lineage>
</organism>
<proteinExistence type="predicted"/>
<reference evidence="2" key="1">
    <citation type="submission" date="2016-10" db="EMBL/GenBank/DDBJ databases">
        <authorList>
            <person name="Varghese N."/>
            <person name="Submissions S."/>
        </authorList>
    </citation>
    <scope>NUCLEOTIDE SEQUENCE [LARGE SCALE GENOMIC DNA]</scope>
    <source>
        <strain evidence="2">DSM 19482</strain>
    </source>
</reference>
<sequence length="374" mass="43817">MKKYKVFWVDDEYQSLFSIRQMAIDAGIELIPFDNAETAIADLKENFLWYDGAILDGLFYNTSEEEGVATRQTALMNVVNSLKEIRPKKYIPWFILTGKEKIKNDNDFIQSEGKEDCVYDKLDNNQIRNLYARLKSEADQQYETQLIHQYQDSFKIFESHLESETKYDLLQILKKLFSESTIQFDDYNSIRMIFEKLFDELKLLRIISPDIKSLNGCSLFLNCRHNEFEFSKEIIHPVIGELIYRTLNLTQDGSHSGEKLNFRVQEYCSKNQAKHLYASTVHSLLEILNYFNLYLNDWKKTTENKEIAWLKKNILSGEITEVSANGYSTFISDNNLRFSVPPKLGEQFSLYVGQKLKIEPKEDNPLHIKCIFVD</sequence>
<dbReference type="Proteomes" id="UP000187261">
    <property type="component" value="Unassembled WGS sequence"/>
</dbReference>
<gene>
    <name evidence="1" type="ORF">SAMN05660493_01347</name>
</gene>
<dbReference type="Gene3D" id="3.40.50.2300">
    <property type="match status" value="1"/>
</dbReference>
<protein>
    <submittedName>
        <fullName evidence="1">Uncharacterized protein</fullName>
    </submittedName>
</protein>
<keyword evidence="2" id="KW-1185">Reference proteome</keyword>
<accession>A0A1U7PSW5</accession>
<dbReference type="STRING" id="1121284.SAMN05660493_01347"/>
<name>A0A1U7PSW5_9FLAO</name>
<dbReference type="AlphaFoldDB" id="A0A1U7PSW5"/>
<dbReference type="EMBL" id="FTPU01000011">
    <property type="protein sequence ID" value="SIT96656.1"/>
    <property type="molecule type" value="Genomic_DNA"/>
</dbReference>
<evidence type="ECO:0000313" key="1">
    <source>
        <dbReference type="EMBL" id="SIT96656.1"/>
    </source>
</evidence>